<dbReference type="PANTHER" id="PTHR30573:SF0">
    <property type="entry name" value="QUINOLINATE SYNTHASE, CHLOROPLASTIC"/>
    <property type="match status" value="1"/>
</dbReference>
<dbReference type="Pfam" id="PF02445">
    <property type="entry name" value="NadA"/>
    <property type="match status" value="1"/>
</dbReference>
<evidence type="ECO:0000256" key="9">
    <source>
        <dbReference type="ARBA" id="ARBA00023014"/>
    </source>
</evidence>
<dbReference type="InterPro" id="IPR036094">
    <property type="entry name" value="NadA_sf"/>
</dbReference>
<comment type="cofactor">
    <cofactor evidence="1">
        <name>[4Fe-4S] cluster</name>
        <dbReference type="ChEBI" id="CHEBI:49883"/>
    </cofactor>
</comment>
<keyword evidence="12" id="KW-1185">Reference proteome</keyword>
<keyword evidence="4" id="KW-0004">4Fe-4S</keyword>
<evidence type="ECO:0000256" key="5">
    <source>
        <dbReference type="ARBA" id="ARBA00022642"/>
    </source>
</evidence>
<dbReference type="Gene3D" id="3.40.50.10800">
    <property type="entry name" value="NadA-like"/>
    <property type="match status" value="3"/>
</dbReference>
<comment type="pathway">
    <text evidence="2">Cofactor biosynthesis; NAD(+) biosynthesis; quinolinate from iminoaspartate: step 1/1.</text>
</comment>
<dbReference type="EMBL" id="CP120733">
    <property type="protein sequence ID" value="WFD12367.1"/>
    <property type="molecule type" value="Genomic_DNA"/>
</dbReference>
<evidence type="ECO:0000256" key="3">
    <source>
        <dbReference type="ARBA" id="ARBA00012669"/>
    </source>
</evidence>
<name>A0ABY8EHC4_9FIRM</name>
<evidence type="ECO:0000256" key="10">
    <source>
        <dbReference type="NCBIfam" id="TIGR00550"/>
    </source>
</evidence>
<evidence type="ECO:0000256" key="1">
    <source>
        <dbReference type="ARBA" id="ARBA00001966"/>
    </source>
</evidence>
<evidence type="ECO:0000256" key="6">
    <source>
        <dbReference type="ARBA" id="ARBA00022679"/>
    </source>
</evidence>
<dbReference type="NCBIfam" id="TIGR00550">
    <property type="entry name" value="nadA"/>
    <property type="match status" value="1"/>
</dbReference>
<evidence type="ECO:0000313" key="11">
    <source>
        <dbReference type="EMBL" id="WFD12367.1"/>
    </source>
</evidence>
<keyword evidence="7" id="KW-0479">Metal-binding</keyword>
<evidence type="ECO:0000256" key="7">
    <source>
        <dbReference type="ARBA" id="ARBA00022723"/>
    </source>
</evidence>
<sequence>MMNSIVDKIKKLKIEKNAIILAHYYQNSEIQDIADYVGDSYYLSKVGFESDADVIVFCGVKFMAESAKILSPKKTVLLPNEEALCGMAVMARTNEIEKMKKEYPNAKILCYVNSSTEVKAISDVCCTSSSAMNICRNIQSDEIIFVPDKNLGSYIQEKVPEKRIVLWDGYCCIHNNITPDDVIKVKEEHGQYIEVLVHPECTKEVREMGDFIGSTGQIIEYASNSNKQEFIVATDVGILHKLRERNPNKKFYPLDMVCKNMKITTLTDVYNCLNGSLNEICIDEEVRIKAENALRKMHELG</sequence>
<dbReference type="EC" id="2.5.1.72" evidence="3 10"/>
<keyword evidence="8" id="KW-0408">Iron</keyword>
<evidence type="ECO:0000256" key="8">
    <source>
        <dbReference type="ARBA" id="ARBA00023004"/>
    </source>
</evidence>
<accession>A0ABY8EHC4</accession>
<protein>
    <recommendedName>
        <fullName evidence="3 10">Quinolinate synthase</fullName>
        <ecNumber evidence="3 10">2.5.1.72</ecNumber>
    </recommendedName>
</protein>
<keyword evidence="9" id="KW-0411">Iron-sulfur</keyword>
<dbReference type="PANTHER" id="PTHR30573">
    <property type="entry name" value="QUINOLINATE SYNTHETASE A"/>
    <property type="match status" value="1"/>
</dbReference>
<keyword evidence="5" id="KW-0662">Pyridine nucleotide biosynthesis</keyword>
<dbReference type="NCBIfam" id="NF006878">
    <property type="entry name" value="PRK09375.1-2"/>
    <property type="match status" value="1"/>
</dbReference>
<proteinExistence type="predicted"/>
<evidence type="ECO:0000256" key="4">
    <source>
        <dbReference type="ARBA" id="ARBA00022485"/>
    </source>
</evidence>
<organism evidence="11 12">
    <name type="scientific">Tepidibacter hydrothermalis</name>
    <dbReference type="NCBI Taxonomy" id="3036126"/>
    <lineage>
        <taxon>Bacteria</taxon>
        <taxon>Bacillati</taxon>
        <taxon>Bacillota</taxon>
        <taxon>Clostridia</taxon>
        <taxon>Peptostreptococcales</taxon>
        <taxon>Peptostreptococcaceae</taxon>
        <taxon>Tepidibacter</taxon>
    </lineage>
</organism>
<reference evidence="11 12" key="1">
    <citation type="submission" date="2023-03" db="EMBL/GenBank/DDBJ databases">
        <title>Complete genome sequence of Tepidibacter sp. SWIR-1, isolated from a deep-sea hydrothermal vent.</title>
        <authorList>
            <person name="Li X."/>
        </authorList>
    </citation>
    <scope>NUCLEOTIDE SEQUENCE [LARGE SCALE GENOMIC DNA]</scope>
    <source>
        <strain evidence="11 12">SWIR-1</strain>
    </source>
</reference>
<gene>
    <name evidence="11" type="primary">nadA</name>
    <name evidence="11" type="ORF">P4S50_10950</name>
</gene>
<evidence type="ECO:0000313" key="12">
    <source>
        <dbReference type="Proteomes" id="UP001222800"/>
    </source>
</evidence>
<keyword evidence="6 11" id="KW-0808">Transferase</keyword>
<dbReference type="InterPro" id="IPR003473">
    <property type="entry name" value="NadA"/>
</dbReference>
<dbReference type="Proteomes" id="UP001222800">
    <property type="component" value="Chromosome"/>
</dbReference>
<dbReference type="SUPFAM" id="SSF142754">
    <property type="entry name" value="NadA-like"/>
    <property type="match status" value="1"/>
</dbReference>
<dbReference type="GO" id="GO:0016740">
    <property type="term" value="F:transferase activity"/>
    <property type="evidence" value="ECO:0007669"/>
    <property type="project" value="UniProtKB-KW"/>
</dbReference>
<evidence type="ECO:0000256" key="2">
    <source>
        <dbReference type="ARBA" id="ARBA00005065"/>
    </source>
</evidence>